<reference evidence="11" key="1">
    <citation type="journal article" date="2020" name="Stud. Mycol.">
        <title>101 Dothideomycetes genomes: a test case for predicting lifestyles and emergence of pathogens.</title>
        <authorList>
            <person name="Haridas S."/>
            <person name="Albert R."/>
            <person name="Binder M."/>
            <person name="Bloem J."/>
            <person name="Labutti K."/>
            <person name="Salamov A."/>
            <person name="Andreopoulos B."/>
            <person name="Baker S."/>
            <person name="Barry K."/>
            <person name="Bills G."/>
            <person name="Bluhm B."/>
            <person name="Cannon C."/>
            <person name="Castanera R."/>
            <person name="Culley D."/>
            <person name="Daum C."/>
            <person name="Ezra D."/>
            <person name="Gonzalez J."/>
            <person name="Henrissat B."/>
            <person name="Kuo A."/>
            <person name="Liang C."/>
            <person name="Lipzen A."/>
            <person name="Lutzoni F."/>
            <person name="Magnuson J."/>
            <person name="Mondo S."/>
            <person name="Nolan M."/>
            <person name="Ohm R."/>
            <person name="Pangilinan J."/>
            <person name="Park H.-J."/>
            <person name="Ramirez L."/>
            <person name="Alfaro M."/>
            <person name="Sun H."/>
            <person name="Tritt A."/>
            <person name="Yoshinaga Y."/>
            <person name="Zwiers L.-H."/>
            <person name="Turgeon B."/>
            <person name="Goodwin S."/>
            <person name="Spatafora J."/>
            <person name="Crous P."/>
            <person name="Grigoriev I."/>
        </authorList>
    </citation>
    <scope>NUCLEOTIDE SEQUENCE</scope>
    <source>
        <strain evidence="11">CBS 109.77</strain>
    </source>
</reference>
<comment type="subcellular location">
    <subcellularLocation>
        <location evidence="2">Cytoplasm</location>
    </subcellularLocation>
    <subcellularLocation>
        <location evidence="1">Nucleus</location>
    </subcellularLocation>
</comment>
<evidence type="ECO:0000313" key="11">
    <source>
        <dbReference type="EMBL" id="KAF2799902.1"/>
    </source>
</evidence>
<evidence type="ECO:0000256" key="1">
    <source>
        <dbReference type="ARBA" id="ARBA00004123"/>
    </source>
</evidence>
<feature type="domain" description="COP9 signalosome complex subunit 3 N-terminal helical repeats" evidence="10">
    <location>
        <begin position="36"/>
        <end position="189"/>
    </location>
</feature>
<evidence type="ECO:0000256" key="4">
    <source>
        <dbReference type="ARBA" id="ARBA00014878"/>
    </source>
</evidence>
<evidence type="ECO:0000259" key="10">
    <source>
        <dbReference type="Pfam" id="PF22788"/>
    </source>
</evidence>
<keyword evidence="6" id="KW-0736">Signalosome</keyword>
<sequence>MSSDLFSFLFSFPPDARQVHQKRDYDSQARSFVQQIANTNPQYFLKGVDTSQDLLEVLHPAVNTIAYLFTLRIRIATLVDNPKAQKHIPEPLRPGGSLWNKIVLFLETCDPVQIRYAGPEWKRVVEAVEVVARVMGTPSLAISPIRSAMIRLDPSTGTFTMTHLSFIRLCVQTRSYSAALPILDNYLHSLGPRIPQQVQESLEYSVACADHTNSGEYIHQMSGHSDKISLADVQEYYILGAMAYIGTRQFKKAMHFLEHVLIVPTSNVANGFMLEAYKKWVLVSCLVDGSMKPAPRTANGQAIKTVRNASKAYETVADAFTQLNNLPKLKAQINAGRDIWAEDGNTGLVNELRDQQYRFYVSDLSRTFSAIPVANISNAVGGSVEELTDYLSNLIKEGSLNARIEQSAKAEVGFVLRFFLDPTQGPLAKTERQQQQALFEQTQRTHILAEQVKGADYRLSLTKEYVEHLKRASRKPTASGGDVMDTTWDDSLEVDEDIMGDH</sequence>
<feature type="domain" description="COP9 signalosome complex subunit 3 N-terminal helical repeats" evidence="10">
    <location>
        <begin position="225"/>
        <end position="297"/>
    </location>
</feature>
<comment type="similarity">
    <text evidence="3">Belongs to the CSN3 family.</text>
</comment>
<dbReference type="InterPro" id="IPR000717">
    <property type="entry name" value="PCI_dom"/>
</dbReference>
<dbReference type="PANTHER" id="PTHR10758:SF1">
    <property type="entry name" value="COP9 SIGNALOSOME COMPLEX SUBUNIT 3"/>
    <property type="match status" value="1"/>
</dbReference>
<evidence type="ECO:0000256" key="3">
    <source>
        <dbReference type="ARBA" id="ARBA00007084"/>
    </source>
</evidence>
<evidence type="ECO:0000256" key="2">
    <source>
        <dbReference type="ARBA" id="ARBA00004496"/>
    </source>
</evidence>
<dbReference type="PANTHER" id="PTHR10758">
    <property type="entry name" value="26S PROTEASOME NON-ATPASE REGULATORY SUBUNIT 3/COP9 SIGNALOSOME COMPLEX SUBUNIT 3"/>
    <property type="match status" value="1"/>
</dbReference>
<keyword evidence="5" id="KW-0963">Cytoplasm</keyword>
<dbReference type="Pfam" id="PF01399">
    <property type="entry name" value="PCI"/>
    <property type="match status" value="1"/>
</dbReference>
<organism evidence="11 12">
    <name type="scientific">Melanomma pulvis-pyrius CBS 109.77</name>
    <dbReference type="NCBI Taxonomy" id="1314802"/>
    <lineage>
        <taxon>Eukaryota</taxon>
        <taxon>Fungi</taxon>
        <taxon>Dikarya</taxon>
        <taxon>Ascomycota</taxon>
        <taxon>Pezizomycotina</taxon>
        <taxon>Dothideomycetes</taxon>
        <taxon>Pleosporomycetidae</taxon>
        <taxon>Pleosporales</taxon>
        <taxon>Melanommataceae</taxon>
        <taxon>Melanomma</taxon>
    </lineage>
</organism>
<dbReference type="Proteomes" id="UP000799757">
    <property type="component" value="Unassembled WGS sequence"/>
</dbReference>
<dbReference type="InterPro" id="IPR050756">
    <property type="entry name" value="CSN3"/>
</dbReference>
<dbReference type="InterPro" id="IPR055089">
    <property type="entry name" value="COP9_N"/>
</dbReference>
<accession>A0A6A6XTU6</accession>
<evidence type="ECO:0000259" key="9">
    <source>
        <dbReference type="Pfam" id="PF01399"/>
    </source>
</evidence>
<name>A0A6A6XTU6_9PLEO</name>
<evidence type="ECO:0000313" key="12">
    <source>
        <dbReference type="Proteomes" id="UP000799757"/>
    </source>
</evidence>
<dbReference type="OrthoDB" id="29061at2759"/>
<dbReference type="GO" id="GO:0006511">
    <property type="term" value="P:ubiquitin-dependent protein catabolic process"/>
    <property type="evidence" value="ECO:0007669"/>
    <property type="project" value="TreeGrafter"/>
</dbReference>
<evidence type="ECO:0000256" key="8">
    <source>
        <dbReference type="SAM" id="MobiDB-lite"/>
    </source>
</evidence>
<evidence type="ECO:0000256" key="6">
    <source>
        <dbReference type="ARBA" id="ARBA00022790"/>
    </source>
</evidence>
<gene>
    <name evidence="11" type="ORF">K505DRAFT_356151</name>
</gene>
<keyword evidence="7" id="KW-0539">Nucleus</keyword>
<dbReference type="AlphaFoldDB" id="A0A6A6XTU6"/>
<evidence type="ECO:0000256" key="7">
    <source>
        <dbReference type="ARBA" id="ARBA00023242"/>
    </source>
</evidence>
<feature type="domain" description="PCI" evidence="9">
    <location>
        <begin position="340"/>
        <end position="408"/>
    </location>
</feature>
<keyword evidence="12" id="KW-1185">Reference proteome</keyword>
<proteinExistence type="inferred from homology"/>
<feature type="region of interest" description="Disordered" evidence="8">
    <location>
        <begin position="470"/>
        <end position="489"/>
    </location>
</feature>
<protein>
    <recommendedName>
        <fullName evidence="4">COP9 signalosome complex subunit 3</fullName>
    </recommendedName>
</protein>
<dbReference type="Pfam" id="PF22788">
    <property type="entry name" value="COP9_hel_rpt"/>
    <property type="match status" value="2"/>
</dbReference>
<evidence type="ECO:0000256" key="5">
    <source>
        <dbReference type="ARBA" id="ARBA00022490"/>
    </source>
</evidence>
<dbReference type="EMBL" id="MU001756">
    <property type="protein sequence ID" value="KAF2799902.1"/>
    <property type="molecule type" value="Genomic_DNA"/>
</dbReference>
<dbReference type="GO" id="GO:0008180">
    <property type="term" value="C:COP9 signalosome"/>
    <property type="evidence" value="ECO:0007669"/>
    <property type="project" value="UniProtKB-KW"/>
</dbReference>
<dbReference type="GO" id="GO:0005737">
    <property type="term" value="C:cytoplasm"/>
    <property type="evidence" value="ECO:0007669"/>
    <property type="project" value="UniProtKB-SubCell"/>
</dbReference>